<dbReference type="Gene3D" id="1.20.950.20">
    <property type="entry name" value="Transmembrane di-heme cytochromes, Chain C"/>
    <property type="match status" value="1"/>
</dbReference>
<feature type="transmembrane region" description="Helical" evidence="2">
    <location>
        <begin position="115"/>
        <end position="132"/>
    </location>
</feature>
<dbReference type="Proteomes" id="UP000440578">
    <property type="component" value="Unassembled WGS sequence"/>
</dbReference>
<feature type="region of interest" description="Disordered" evidence="1">
    <location>
        <begin position="31"/>
        <end position="73"/>
    </location>
</feature>
<reference evidence="3 4" key="1">
    <citation type="submission" date="2019-07" db="EMBL/GenBank/DDBJ databases">
        <title>Draft genome assembly of a fouling barnacle, Amphibalanus amphitrite (Darwin, 1854): The first reference genome for Thecostraca.</title>
        <authorList>
            <person name="Kim W."/>
        </authorList>
    </citation>
    <scope>NUCLEOTIDE SEQUENCE [LARGE SCALE GENOMIC DNA]</scope>
    <source>
        <strain evidence="3">SNU_AA5</strain>
        <tissue evidence="3">Soma without cirri and trophi</tissue>
    </source>
</reference>
<dbReference type="OrthoDB" id="6360372at2759"/>
<keyword evidence="4" id="KW-1185">Reference proteome</keyword>
<accession>A0A6A4XB65</accession>
<protein>
    <submittedName>
        <fullName evidence="3">Uncharacterized protein</fullName>
    </submittedName>
</protein>
<gene>
    <name evidence="3" type="ORF">FJT64_017584</name>
</gene>
<evidence type="ECO:0000256" key="1">
    <source>
        <dbReference type="SAM" id="MobiDB-lite"/>
    </source>
</evidence>
<keyword evidence="2" id="KW-0472">Membrane</keyword>
<proteinExistence type="predicted"/>
<keyword evidence="2" id="KW-1133">Transmembrane helix</keyword>
<sequence>MIETFEVRRRGPYRPAAVAPMRGVQAAVALRRQRSRREERQRRLTNSSLDSATPRTSLSETHFETPAPSEPSKSRSILFGITLFHIGLVLLFIGFLLVITAMIPRYSSGAKAYDLAGTGTFFVVLGGVMTLLNRVISSPRGRLAGEVRLRSPGALKERRPAGA</sequence>
<dbReference type="EMBL" id="VIIS01000224">
    <property type="protein sequence ID" value="KAF0311641.1"/>
    <property type="molecule type" value="Genomic_DNA"/>
</dbReference>
<feature type="compositionally biased region" description="Polar residues" evidence="1">
    <location>
        <begin position="44"/>
        <end position="60"/>
    </location>
</feature>
<evidence type="ECO:0000256" key="2">
    <source>
        <dbReference type="SAM" id="Phobius"/>
    </source>
</evidence>
<feature type="transmembrane region" description="Helical" evidence="2">
    <location>
        <begin position="77"/>
        <end position="103"/>
    </location>
</feature>
<comment type="caution">
    <text evidence="3">The sequence shown here is derived from an EMBL/GenBank/DDBJ whole genome shotgun (WGS) entry which is preliminary data.</text>
</comment>
<name>A0A6A4XB65_AMPAM</name>
<evidence type="ECO:0000313" key="3">
    <source>
        <dbReference type="EMBL" id="KAF0311641.1"/>
    </source>
</evidence>
<evidence type="ECO:0000313" key="4">
    <source>
        <dbReference type="Proteomes" id="UP000440578"/>
    </source>
</evidence>
<dbReference type="AlphaFoldDB" id="A0A6A4XB65"/>
<keyword evidence="2" id="KW-0812">Transmembrane</keyword>
<organism evidence="3 4">
    <name type="scientific">Amphibalanus amphitrite</name>
    <name type="common">Striped barnacle</name>
    <name type="synonym">Balanus amphitrite</name>
    <dbReference type="NCBI Taxonomy" id="1232801"/>
    <lineage>
        <taxon>Eukaryota</taxon>
        <taxon>Metazoa</taxon>
        <taxon>Ecdysozoa</taxon>
        <taxon>Arthropoda</taxon>
        <taxon>Crustacea</taxon>
        <taxon>Multicrustacea</taxon>
        <taxon>Cirripedia</taxon>
        <taxon>Thoracica</taxon>
        <taxon>Thoracicalcarea</taxon>
        <taxon>Balanomorpha</taxon>
        <taxon>Balanoidea</taxon>
        <taxon>Balanidae</taxon>
        <taxon>Amphibalaninae</taxon>
        <taxon>Amphibalanus</taxon>
    </lineage>
</organism>